<name>A0A382UB08_9ZZZZ</name>
<dbReference type="EMBL" id="UINC01142702">
    <property type="protein sequence ID" value="SVD31197.1"/>
    <property type="molecule type" value="Genomic_DNA"/>
</dbReference>
<reference evidence="2" key="1">
    <citation type="submission" date="2018-05" db="EMBL/GenBank/DDBJ databases">
        <authorList>
            <person name="Lanie J.A."/>
            <person name="Ng W.-L."/>
            <person name="Kazmierczak K.M."/>
            <person name="Andrzejewski T.M."/>
            <person name="Davidsen T.M."/>
            <person name="Wayne K.J."/>
            <person name="Tettelin H."/>
            <person name="Glass J.I."/>
            <person name="Rusch D."/>
            <person name="Podicherti R."/>
            <person name="Tsui H.-C.T."/>
            <person name="Winkler M.E."/>
        </authorList>
    </citation>
    <scope>NUCLEOTIDE SEQUENCE</scope>
</reference>
<evidence type="ECO:0000313" key="2">
    <source>
        <dbReference type="EMBL" id="SVD31197.1"/>
    </source>
</evidence>
<dbReference type="Pfam" id="PF01565">
    <property type="entry name" value="FAD_binding_4"/>
    <property type="match status" value="1"/>
</dbReference>
<accession>A0A382UB08</accession>
<dbReference type="Gene3D" id="3.30.465.10">
    <property type="match status" value="1"/>
</dbReference>
<dbReference type="GO" id="GO:0071949">
    <property type="term" value="F:FAD binding"/>
    <property type="evidence" value="ECO:0007669"/>
    <property type="project" value="InterPro"/>
</dbReference>
<feature type="non-terminal residue" evidence="2">
    <location>
        <position position="129"/>
    </location>
</feature>
<feature type="domain" description="FAD-binding PCMH-type" evidence="1">
    <location>
        <begin position="31"/>
        <end position="129"/>
    </location>
</feature>
<protein>
    <recommendedName>
        <fullName evidence="1">FAD-binding PCMH-type domain-containing protein</fullName>
    </recommendedName>
</protein>
<gene>
    <name evidence="2" type="ORF">METZ01_LOCUS384051</name>
</gene>
<feature type="non-terminal residue" evidence="2">
    <location>
        <position position="1"/>
    </location>
</feature>
<organism evidence="2">
    <name type="scientific">marine metagenome</name>
    <dbReference type="NCBI Taxonomy" id="408172"/>
    <lineage>
        <taxon>unclassified sequences</taxon>
        <taxon>metagenomes</taxon>
        <taxon>ecological metagenomes</taxon>
    </lineage>
</organism>
<dbReference type="InterPro" id="IPR016169">
    <property type="entry name" value="FAD-bd_PCMH_sub2"/>
</dbReference>
<proteinExistence type="predicted"/>
<dbReference type="InterPro" id="IPR016166">
    <property type="entry name" value="FAD-bd_PCMH"/>
</dbReference>
<dbReference type="PANTHER" id="PTHR42934:SF1">
    <property type="entry name" value="GLYCOLATE OXIDASE SUBUNIT GLCD"/>
    <property type="match status" value="1"/>
</dbReference>
<evidence type="ECO:0000259" key="1">
    <source>
        <dbReference type="PROSITE" id="PS51387"/>
    </source>
</evidence>
<dbReference type="PANTHER" id="PTHR42934">
    <property type="entry name" value="GLYCOLATE OXIDASE SUBUNIT GLCD"/>
    <property type="match status" value="1"/>
</dbReference>
<dbReference type="SUPFAM" id="SSF56176">
    <property type="entry name" value="FAD-binding/transporter-associated domain-like"/>
    <property type="match status" value="1"/>
</dbReference>
<dbReference type="InterPro" id="IPR036318">
    <property type="entry name" value="FAD-bd_PCMH-like_sf"/>
</dbReference>
<dbReference type="PROSITE" id="PS51387">
    <property type="entry name" value="FAD_PCMH"/>
    <property type="match status" value="1"/>
</dbReference>
<sequence length="129" mass="13460">VRHLTHLVDAGGLIHRDEDLVVYECDGLSAYRQAPLAVALPTSAQQVADVVCACGQLDIPIVPWGAGTGLSGGALPRGDGIVLSLARMNRILSIDVDDRCVTVEPGVTNVSVTHAVASHGFYYAPDPSS</sequence>
<dbReference type="AlphaFoldDB" id="A0A382UB08"/>
<dbReference type="InterPro" id="IPR006094">
    <property type="entry name" value="Oxid_FAD_bind_N"/>
</dbReference>
<dbReference type="InterPro" id="IPR051914">
    <property type="entry name" value="FAD-linked_OxidoTrans_Type4"/>
</dbReference>